<dbReference type="eggNOG" id="ENOG5034BV7">
    <property type="taxonomic scope" value="Bacteria"/>
</dbReference>
<keyword evidence="4" id="KW-1185">Reference proteome</keyword>
<evidence type="ECO:0000313" key="4">
    <source>
        <dbReference type="Proteomes" id="UP000005087"/>
    </source>
</evidence>
<accession>I1D756</accession>
<evidence type="ECO:0000313" key="3">
    <source>
        <dbReference type="EMBL" id="EIF00781.1"/>
    </source>
</evidence>
<dbReference type="Pfam" id="PF12079">
    <property type="entry name" value="DUF3558"/>
    <property type="match status" value="1"/>
</dbReference>
<reference evidence="4" key="2">
    <citation type="submission" date="2012-01" db="EMBL/GenBank/DDBJ databases">
        <title>Noncontiguous Finished sequence of chromosome of Saccharomonospora glauca K62.</title>
        <authorList>
            <consortium name="US DOE Joint Genome Institute"/>
            <person name="Lucas S."/>
            <person name="Han J."/>
            <person name="Lapidus A."/>
            <person name="Cheng J.-F."/>
            <person name="Goodwin L."/>
            <person name="Pitluck S."/>
            <person name="Peters L."/>
            <person name="Mikhailova N."/>
            <person name="Held B."/>
            <person name="Detter J.C."/>
            <person name="Han C."/>
            <person name="Tapia R."/>
            <person name="Land M."/>
            <person name="Hauser L."/>
            <person name="Kyrpides N."/>
            <person name="Ivanova N."/>
            <person name="Pagani I."/>
            <person name="Brambilla E.-M."/>
            <person name="Klenk H.-P."/>
            <person name="Woyke T."/>
        </authorList>
    </citation>
    <scope>NUCLEOTIDE SEQUENCE [LARGE SCALE GENOMIC DNA]</scope>
    <source>
        <strain evidence="4">K62</strain>
    </source>
</reference>
<feature type="signal peptide" evidence="2">
    <location>
        <begin position="1"/>
        <end position="22"/>
    </location>
</feature>
<dbReference type="AlphaFoldDB" id="I1D756"/>
<dbReference type="RefSeq" id="WP_005466605.1">
    <property type="nucleotide sequence ID" value="NZ_CM001484.1"/>
</dbReference>
<dbReference type="PROSITE" id="PS51257">
    <property type="entry name" value="PROKAR_LIPOPROTEIN"/>
    <property type="match status" value="1"/>
</dbReference>
<reference evidence="3 4" key="1">
    <citation type="submission" date="2011-09" db="EMBL/GenBank/DDBJ databases">
        <authorList>
            <consortium name="US DOE Joint Genome Institute (JGI-PGF)"/>
            <person name="Lucas S."/>
            <person name="Han J."/>
            <person name="Lapidus A."/>
            <person name="Cheng J.-F."/>
            <person name="Goodwin L."/>
            <person name="Pitluck S."/>
            <person name="Peters L."/>
            <person name="Land M.L."/>
            <person name="Hauser L."/>
            <person name="Brambilla E."/>
            <person name="Klenk H.-P."/>
            <person name="Woyke T.J."/>
        </authorList>
    </citation>
    <scope>NUCLEOTIDE SEQUENCE [LARGE SCALE GENOMIC DNA]</scope>
    <source>
        <strain evidence="3 4">K62</strain>
    </source>
</reference>
<dbReference type="HOGENOM" id="CLU_097940_1_0_11"/>
<proteinExistence type="predicted"/>
<dbReference type="Proteomes" id="UP000005087">
    <property type="component" value="Chromosome"/>
</dbReference>
<dbReference type="STRING" id="928724.SacglDRAFT_03938"/>
<evidence type="ECO:0008006" key="5">
    <source>
        <dbReference type="Google" id="ProtNLM"/>
    </source>
</evidence>
<dbReference type="InterPro" id="IPR024520">
    <property type="entry name" value="DUF3558"/>
</dbReference>
<name>I1D756_9PSEU</name>
<evidence type="ECO:0000256" key="2">
    <source>
        <dbReference type="SAM" id="SignalP"/>
    </source>
</evidence>
<dbReference type="EMBL" id="CM001484">
    <property type="protein sequence ID" value="EIF00781.1"/>
    <property type="molecule type" value="Genomic_DNA"/>
</dbReference>
<organism evidence="3 4">
    <name type="scientific">Saccharomonospora glauca K62</name>
    <dbReference type="NCBI Taxonomy" id="928724"/>
    <lineage>
        <taxon>Bacteria</taxon>
        <taxon>Bacillati</taxon>
        <taxon>Actinomycetota</taxon>
        <taxon>Actinomycetes</taxon>
        <taxon>Pseudonocardiales</taxon>
        <taxon>Pseudonocardiaceae</taxon>
        <taxon>Saccharomonospora</taxon>
    </lineage>
</organism>
<feature type="chain" id="PRO_5003638380" description="DUF3558 domain-containing protein" evidence="2">
    <location>
        <begin position="23"/>
        <end position="207"/>
    </location>
</feature>
<keyword evidence="2" id="KW-0732">Signal</keyword>
<evidence type="ECO:0000256" key="1">
    <source>
        <dbReference type="SAM" id="MobiDB-lite"/>
    </source>
</evidence>
<dbReference type="OrthoDB" id="3555980at2"/>
<protein>
    <recommendedName>
        <fullName evidence="5">DUF3558 domain-containing protein</fullName>
    </recommendedName>
</protein>
<feature type="region of interest" description="Disordered" evidence="1">
    <location>
        <begin position="23"/>
        <end position="59"/>
    </location>
</feature>
<sequence length="207" mass="21820">MRRCLCAVVGLCLATVTAGCSAEPTEGVASETPTSSGTAAVRANGLPHSGAPAVSTPLPESVLPQDPCRAFTRQQIVEALGADAPEGERDDIATGPWCSWQDSTTGAGIFVNFLTETREGLSTLYRNMRPVVKVWREIPSIGGFPAVAFQSTENQRACSVNVGLSDVYAVSVSVVPGRAKKDRVDLCELSGKLAQTLVDNLKERAGR</sequence>
<gene>
    <name evidence="3" type="ORF">SacglDRAFT_03938</name>
</gene>